<protein>
    <recommendedName>
        <fullName evidence="14">Bifunctional inhibitor/plant lipid transfer protein/seed storage helical domain-containing protein</fullName>
    </recommendedName>
</protein>
<keyword evidence="12" id="KW-1133">Transmembrane helix</keyword>
<keyword evidence="7 13" id="KW-0732">Signal</keyword>
<evidence type="ECO:0000256" key="6">
    <source>
        <dbReference type="ARBA" id="ARBA00022622"/>
    </source>
</evidence>
<evidence type="ECO:0000256" key="9">
    <source>
        <dbReference type="ARBA" id="ARBA00023157"/>
    </source>
</evidence>
<evidence type="ECO:0000256" key="3">
    <source>
        <dbReference type="ARBA" id="ARBA00009748"/>
    </source>
</evidence>
<evidence type="ECO:0000256" key="8">
    <source>
        <dbReference type="ARBA" id="ARBA00023121"/>
    </source>
</evidence>
<keyword evidence="5" id="KW-1003">Cell membrane</keyword>
<evidence type="ECO:0000256" key="12">
    <source>
        <dbReference type="SAM" id="Phobius"/>
    </source>
</evidence>
<evidence type="ECO:0000256" key="11">
    <source>
        <dbReference type="ARBA" id="ARBA00023288"/>
    </source>
</evidence>
<keyword evidence="16" id="KW-1185">Reference proteome</keyword>
<dbReference type="InterPro" id="IPR016140">
    <property type="entry name" value="Bifunc_inhib/LTP/seed_store"/>
</dbReference>
<dbReference type="PANTHER" id="PTHR33044">
    <property type="entry name" value="BIFUNCTIONAL INHIBITOR/LIPID-TRANSFER PROTEIN/SEED STORAGE 2S ALBUMIN SUPERFAMILY PROTEIN-RELATED"/>
    <property type="match status" value="1"/>
</dbReference>
<dbReference type="InterPro" id="IPR036312">
    <property type="entry name" value="Bifun_inhib/LTP/seed_sf"/>
</dbReference>
<evidence type="ECO:0000256" key="10">
    <source>
        <dbReference type="ARBA" id="ARBA00023180"/>
    </source>
</evidence>
<evidence type="ECO:0000256" key="13">
    <source>
        <dbReference type="SAM" id="SignalP"/>
    </source>
</evidence>
<keyword evidence="12" id="KW-0812">Transmembrane</keyword>
<comment type="caution">
    <text evidence="15">The sequence shown here is derived from an EMBL/GenBank/DDBJ whole genome shotgun (WGS) entry which is preliminary data.</text>
</comment>
<keyword evidence="6" id="KW-0336">GPI-anchor</keyword>
<comment type="similarity">
    <text evidence="3">Belongs to the plant LTP family.</text>
</comment>
<evidence type="ECO:0000256" key="2">
    <source>
        <dbReference type="ARBA" id="ARBA00004609"/>
    </source>
</evidence>
<feature type="signal peptide" evidence="13">
    <location>
        <begin position="1"/>
        <end position="27"/>
    </location>
</feature>
<keyword evidence="4" id="KW-0813">Transport</keyword>
<evidence type="ECO:0000256" key="1">
    <source>
        <dbReference type="ARBA" id="ARBA00003211"/>
    </source>
</evidence>
<evidence type="ECO:0000256" key="4">
    <source>
        <dbReference type="ARBA" id="ARBA00022448"/>
    </source>
</evidence>
<dbReference type="Proteomes" id="UP001457282">
    <property type="component" value="Unassembled WGS sequence"/>
</dbReference>
<keyword evidence="8" id="KW-0446">Lipid-binding</keyword>
<keyword evidence="11" id="KW-0449">Lipoprotein</keyword>
<feature type="transmembrane region" description="Helical" evidence="12">
    <location>
        <begin position="131"/>
        <end position="148"/>
    </location>
</feature>
<organism evidence="15 16">
    <name type="scientific">Rubus argutus</name>
    <name type="common">Southern blackberry</name>
    <dbReference type="NCBI Taxonomy" id="59490"/>
    <lineage>
        <taxon>Eukaryota</taxon>
        <taxon>Viridiplantae</taxon>
        <taxon>Streptophyta</taxon>
        <taxon>Embryophyta</taxon>
        <taxon>Tracheophyta</taxon>
        <taxon>Spermatophyta</taxon>
        <taxon>Magnoliopsida</taxon>
        <taxon>eudicotyledons</taxon>
        <taxon>Gunneridae</taxon>
        <taxon>Pentapetalae</taxon>
        <taxon>rosids</taxon>
        <taxon>fabids</taxon>
        <taxon>Rosales</taxon>
        <taxon>Rosaceae</taxon>
        <taxon>Rosoideae</taxon>
        <taxon>Rosoideae incertae sedis</taxon>
        <taxon>Rubus</taxon>
    </lineage>
</organism>
<dbReference type="GO" id="GO:0005886">
    <property type="term" value="C:plasma membrane"/>
    <property type="evidence" value="ECO:0007669"/>
    <property type="project" value="UniProtKB-SubCell"/>
</dbReference>
<dbReference type="AlphaFoldDB" id="A0AAW1WT48"/>
<feature type="chain" id="PRO_5043374061" description="Bifunctional inhibitor/plant lipid transfer protein/seed storage helical domain-containing protein" evidence="13">
    <location>
        <begin position="28"/>
        <end position="149"/>
    </location>
</feature>
<feature type="domain" description="Bifunctional inhibitor/plant lipid transfer protein/seed storage helical" evidence="14">
    <location>
        <begin position="14"/>
        <end position="104"/>
    </location>
</feature>
<keyword evidence="10" id="KW-0325">Glycoprotein</keyword>
<dbReference type="CDD" id="cd00010">
    <property type="entry name" value="AAI_LTSS"/>
    <property type="match status" value="1"/>
</dbReference>
<dbReference type="GO" id="GO:0098552">
    <property type="term" value="C:side of membrane"/>
    <property type="evidence" value="ECO:0007669"/>
    <property type="project" value="UniProtKB-KW"/>
</dbReference>
<dbReference type="GO" id="GO:0008289">
    <property type="term" value="F:lipid binding"/>
    <property type="evidence" value="ECO:0007669"/>
    <property type="project" value="UniProtKB-KW"/>
</dbReference>
<evidence type="ECO:0000313" key="15">
    <source>
        <dbReference type="EMBL" id="KAK9927477.1"/>
    </source>
</evidence>
<dbReference type="EMBL" id="JBEDUW010000005">
    <property type="protein sequence ID" value="KAK9927477.1"/>
    <property type="molecule type" value="Genomic_DNA"/>
</dbReference>
<comment type="function">
    <text evidence="1">Plant non-specific lipid-transfer proteins transfer phospholipids as well as galactolipids across membranes. May play a role in wax or cutin deposition in the cell walls of expanding epidermal cells and certain secretory tissues.</text>
</comment>
<evidence type="ECO:0000256" key="7">
    <source>
        <dbReference type="ARBA" id="ARBA00022729"/>
    </source>
</evidence>
<sequence>MGCCNISTVTFMVVVVVLGSMGSSTQAQQDCAQDLTPCGDYLKNTAQPSTNCCTAIKNTVATKLPCLCNLYTTPGLLEQLGGNITSALRIATACGVNSLDVNKCKAVLSPPPADSPPAVPGVPGGNGSGRIAWTGLPALLFFWVYVMLY</sequence>
<comment type="subcellular location">
    <subcellularLocation>
        <location evidence="2">Cell membrane</location>
        <topology evidence="2">Lipid-anchor</topology>
        <topology evidence="2">GPI-anchor</topology>
    </subcellularLocation>
</comment>
<evidence type="ECO:0000259" key="14">
    <source>
        <dbReference type="Pfam" id="PF14368"/>
    </source>
</evidence>
<reference evidence="15 16" key="1">
    <citation type="journal article" date="2023" name="G3 (Bethesda)">
        <title>A chromosome-length genome assembly and annotation of blackberry (Rubus argutus, cv. 'Hillquist').</title>
        <authorList>
            <person name="Bruna T."/>
            <person name="Aryal R."/>
            <person name="Dudchenko O."/>
            <person name="Sargent D.J."/>
            <person name="Mead D."/>
            <person name="Buti M."/>
            <person name="Cavallini A."/>
            <person name="Hytonen T."/>
            <person name="Andres J."/>
            <person name="Pham M."/>
            <person name="Weisz D."/>
            <person name="Mascagni F."/>
            <person name="Usai G."/>
            <person name="Natali L."/>
            <person name="Bassil N."/>
            <person name="Fernandez G.E."/>
            <person name="Lomsadze A."/>
            <person name="Armour M."/>
            <person name="Olukolu B."/>
            <person name="Poorten T."/>
            <person name="Britton C."/>
            <person name="Davik J."/>
            <person name="Ashrafi H."/>
            <person name="Aiden E.L."/>
            <person name="Borodovsky M."/>
            <person name="Worthington M."/>
        </authorList>
    </citation>
    <scope>NUCLEOTIDE SEQUENCE [LARGE SCALE GENOMIC DNA]</scope>
    <source>
        <strain evidence="15">PI 553951</strain>
    </source>
</reference>
<keyword evidence="12" id="KW-0472">Membrane</keyword>
<gene>
    <name evidence="15" type="ORF">M0R45_024658</name>
</gene>
<keyword evidence="9" id="KW-1015">Disulfide bond</keyword>
<dbReference type="InterPro" id="IPR043325">
    <property type="entry name" value="LTSS"/>
</dbReference>
<name>A0AAW1WT48_RUBAR</name>
<accession>A0AAW1WT48</accession>
<evidence type="ECO:0000313" key="16">
    <source>
        <dbReference type="Proteomes" id="UP001457282"/>
    </source>
</evidence>
<dbReference type="Pfam" id="PF14368">
    <property type="entry name" value="LTP_2"/>
    <property type="match status" value="1"/>
</dbReference>
<dbReference type="Gene3D" id="1.10.110.10">
    <property type="entry name" value="Plant lipid-transfer and hydrophobic proteins"/>
    <property type="match status" value="1"/>
</dbReference>
<evidence type="ECO:0000256" key="5">
    <source>
        <dbReference type="ARBA" id="ARBA00022475"/>
    </source>
</evidence>
<dbReference type="SUPFAM" id="SSF47699">
    <property type="entry name" value="Bifunctional inhibitor/lipid-transfer protein/seed storage 2S albumin"/>
    <property type="match status" value="1"/>
</dbReference>
<proteinExistence type="inferred from homology"/>